<keyword evidence="5" id="KW-1185">Reference proteome</keyword>
<comment type="caution">
    <text evidence="4">The sequence shown here is derived from an EMBL/GenBank/DDBJ whole genome shotgun (WGS) entry which is preliminary data.</text>
</comment>
<dbReference type="RefSeq" id="WP_284195802.1">
    <property type="nucleotide sequence ID" value="NZ_BSOG01000002.1"/>
</dbReference>
<feature type="signal peptide" evidence="2">
    <location>
        <begin position="1"/>
        <end position="18"/>
    </location>
</feature>
<proteinExistence type="predicted"/>
<dbReference type="Proteomes" id="UP001156706">
    <property type="component" value="Unassembled WGS sequence"/>
</dbReference>
<protein>
    <recommendedName>
        <fullName evidence="3">Solute-binding protein family 3/N-terminal domain-containing protein</fullName>
    </recommendedName>
</protein>
<dbReference type="PANTHER" id="PTHR35936:SF6">
    <property type="entry name" value="AMINO ACID ABC TRANSPORTER SUBSTRATE-BINDING PAAT FAMILY PROTEIN"/>
    <property type="match status" value="1"/>
</dbReference>
<dbReference type="PANTHER" id="PTHR35936">
    <property type="entry name" value="MEMBRANE-BOUND LYTIC MUREIN TRANSGLYCOSYLASE F"/>
    <property type="match status" value="1"/>
</dbReference>
<keyword evidence="1 2" id="KW-0732">Signal</keyword>
<reference evidence="5" key="1">
    <citation type="journal article" date="2019" name="Int. J. Syst. Evol. Microbiol.">
        <title>The Global Catalogue of Microorganisms (GCM) 10K type strain sequencing project: providing services to taxonomists for standard genome sequencing and annotation.</title>
        <authorList>
            <consortium name="The Broad Institute Genomics Platform"/>
            <consortium name="The Broad Institute Genome Sequencing Center for Infectious Disease"/>
            <person name="Wu L."/>
            <person name="Ma J."/>
        </authorList>
    </citation>
    <scope>NUCLEOTIDE SEQUENCE [LARGE SCALE GENOMIC DNA]</scope>
    <source>
        <strain evidence="5">NBRC 110044</strain>
    </source>
</reference>
<name>A0ABQ5YF80_9NEIS</name>
<evidence type="ECO:0000313" key="4">
    <source>
        <dbReference type="EMBL" id="GLR12663.1"/>
    </source>
</evidence>
<dbReference type="EMBL" id="BSOG01000002">
    <property type="protein sequence ID" value="GLR12663.1"/>
    <property type="molecule type" value="Genomic_DNA"/>
</dbReference>
<evidence type="ECO:0000313" key="5">
    <source>
        <dbReference type="Proteomes" id="UP001156706"/>
    </source>
</evidence>
<feature type="chain" id="PRO_5047442422" description="Solute-binding protein family 3/N-terminal domain-containing protein" evidence="2">
    <location>
        <begin position="19"/>
        <end position="242"/>
    </location>
</feature>
<sequence>MVRLFALALLITLLPCLAAETVRIGAEDDWYPYSGTLQGKPVGFAADLVRAAYKQVGVDVELVSLPYARCMKLTEQNLLDGCFDTLRNSLLEKRYRWHKQPLFKGRIDIYARTDHPDKVIRLPDLRGRLIAVTNGYDYGTPFDSDTAMHRDIGNSDLFALRKLVARRVDYALVYDRIANHIGRTQPSLKGRYKSVGTLIEPDIYVSFAPKKTGVERYIRLFDEGLEKLHQTGEYARIEARWR</sequence>
<feature type="domain" description="Solute-binding protein family 3/N-terminal" evidence="3">
    <location>
        <begin position="22"/>
        <end position="241"/>
    </location>
</feature>
<evidence type="ECO:0000256" key="2">
    <source>
        <dbReference type="SAM" id="SignalP"/>
    </source>
</evidence>
<dbReference type="SUPFAM" id="SSF53850">
    <property type="entry name" value="Periplasmic binding protein-like II"/>
    <property type="match status" value="1"/>
</dbReference>
<evidence type="ECO:0000259" key="3">
    <source>
        <dbReference type="Pfam" id="PF00497"/>
    </source>
</evidence>
<dbReference type="Gene3D" id="3.40.190.10">
    <property type="entry name" value="Periplasmic binding protein-like II"/>
    <property type="match status" value="2"/>
</dbReference>
<dbReference type="Pfam" id="PF00497">
    <property type="entry name" value="SBP_bac_3"/>
    <property type="match status" value="1"/>
</dbReference>
<gene>
    <name evidence="4" type="ORF">GCM10007907_14530</name>
</gene>
<dbReference type="InterPro" id="IPR001638">
    <property type="entry name" value="Solute-binding_3/MltF_N"/>
</dbReference>
<evidence type="ECO:0000256" key="1">
    <source>
        <dbReference type="ARBA" id="ARBA00022729"/>
    </source>
</evidence>
<organism evidence="4 5">
    <name type="scientific">Chitinimonas prasina</name>
    <dbReference type="NCBI Taxonomy" id="1434937"/>
    <lineage>
        <taxon>Bacteria</taxon>
        <taxon>Pseudomonadati</taxon>
        <taxon>Pseudomonadota</taxon>
        <taxon>Betaproteobacteria</taxon>
        <taxon>Neisseriales</taxon>
        <taxon>Chitinibacteraceae</taxon>
        <taxon>Chitinimonas</taxon>
    </lineage>
</organism>
<accession>A0ABQ5YF80</accession>